<reference evidence="8 9" key="1">
    <citation type="submission" date="2016-05" db="EMBL/GenBank/DDBJ databases">
        <title>Niabella ginsenosidivorans BS26 whole genome sequencing.</title>
        <authorList>
            <person name="Im W.T."/>
            <person name="Siddiqi M.Z."/>
        </authorList>
    </citation>
    <scope>NUCLEOTIDE SEQUENCE [LARGE SCALE GENOMIC DNA]</scope>
    <source>
        <strain evidence="8 9">BS26</strain>
    </source>
</reference>
<dbReference type="InterPro" id="IPR011990">
    <property type="entry name" value="TPR-like_helical_dom_sf"/>
</dbReference>
<organism evidence="8 9">
    <name type="scientific">Niabella ginsenosidivorans</name>
    <dbReference type="NCBI Taxonomy" id="1176587"/>
    <lineage>
        <taxon>Bacteria</taxon>
        <taxon>Pseudomonadati</taxon>
        <taxon>Bacteroidota</taxon>
        <taxon>Chitinophagia</taxon>
        <taxon>Chitinophagales</taxon>
        <taxon>Chitinophagaceae</taxon>
        <taxon>Niabella</taxon>
    </lineage>
</organism>
<evidence type="ECO:0008006" key="10">
    <source>
        <dbReference type="Google" id="ProtNLM"/>
    </source>
</evidence>
<sequence length="524" mass="56255">MFKGFAPFWVYSLLLVGLFSCKKFTEISPLSSLAESTAFTDPAKIELVANGMYEQAAVGSYAGGGGRGYPFGAASIEQAEMRGEDMVNLATFYAITYQSTQNATSANNVNHWEQLYALINQANVLITGVTGAVSSGIITSDVGNAYEAEGRFIRALSHHELLIHFCKPYAEGKGGQLGVPYREVAVNSPAAVNEGLALGRGTVAEDYAKILEDLDYAEANLPEKQTNGVARPTKGAAIALKTRIKLHMGDWAGVIAEGTKLGTGVTSGAFSSPIGGYKLESDPAVPFASFANNSESIFSIANSASSNGGVNGALPAMLGPSDQGARGLVATSPNLYNASFWVTGDKRRSELQVLNTNDGLYYTYKYRDYTTRTDWAPIIRYAEVLLNVAEAYSRTGNTAQALRLLNAVRDRSVPDANKFTTAPANLTLAILQERRIEFAAEGRRWPDIHRLALDPNYGLGGGAGIPAKLNPTQISNSSYNVETRPYITPGRAAIAYSDYRFLWPIPTSEISSNPTLADQQNPGY</sequence>
<proteinExistence type="inferred from homology"/>
<dbReference type="CDD" id="cd08977">
    <property type="entry name" value="SusD"/>
    <property type="match status" value="1"/>
</dbReference>
<evidence type="ECO:0000256" key="1">
    <source>
        <dbReference type="ARBA" id="ARBA00004442"/>
    </source>
</evidence>
<evidence type="ECO:0000256" key="4">
    <source>
        <dbReference type="ARBA" id="ARBA00023136"/>
    </source>
</evidence>
<dbReference type="Proteomes" id="UP000077667">
    <property type="component" value="Chromosome"/>
</dbReference>
<dbReference type="EMBL" id="CP015772">
    <property type="protein sequence ID" value="ANH83984.1"/>
    <property type="molecule type" value="Genomic_DNA"/>
</dbReference>
<dbReference type="GO" id="GO:0009279">
    <property type="term" value="C:cell outer membrane"/>
    <property type="evidence" value="ECO:0007669"/>
    <property type="project" value="UniProtKB-SubCell"/>
</dbReference>
<dbReference type="AlphaFoldDB" id="A0A1A9IBP0"/>
<accession>A0A1A9IBP0</accession>
<dbReference type="OrthoDB" id="9792139at2"/>
<evidence type="ECO:0000313" key="9">
    <source>
        <dbReference type="Proteomes" id="UP000077667"/>
    </source>
</evidence>
<evidence type="ECO:0000313" key="8">
    <source>
        <dbReference type="EMBL" id="ANH83984.1"/>
    </source>
</evidence>
<evidence type="ECO:0000259" key="7">
    <source>
        <dbReference type="Pfam" id="PF14322"/>
    </source>
</evidence>
<comment type="similarity">
    <text evidence="2">Belongs to the SusD family.</text>
</comment>
<comment type="subcellular location">
    <subcellularLocation>
        <location evidence="1">Cell outer membrane</location>
    </subcellularLocation>
</comment>
<dbReference type="Pfam" id="PF14322">
    <property type="entry name" value="SusD-like_3"/>
    <property type="match status" value="1"/>
</dbReference>
<dbReference type="PROSITE" id="PS51257">
    <property type="entry name" value="PROKAR_LIPOPROTEIN"/>
    <property type="match status" value="1"/>
</dbReference>
<keyword evidence="4" id="KW-0472">Membrane</keyword>
<dbReference type="InterPro" id="IPR033985">
    <property type="entry name" value="SusD-like_N"/>
</dbReference>
<evidence type="ECO:0000256" key="5">
    <source>
        <dbReference type="ARBA" id="ARBA00023237"/>
    </source>
</evidence>
<keyword evidence="9" id="KW-1185">Reference proteome</keyword>
<dbReference type="Gene3D" id="1.25.40.390">
    <property type="match status" value="1"/>
</dbReference>
<name>A0A1A9IBP0_9BACT</name>
<evidence type="ECO:0000256" key="3">
    <source>
        <dbReference type="ARBA" id="ARBA00022729"/>
    </source>
</evidence>
<feature type="domain" description="RagB/SusD" evidence="6">
    <location>
        <begin position="355"/>
        <end position="524"/>
    </location>
</feature>
<feature type="domain" description="SusD-like N-terminal" evidence="7">
    <location>
        <begin position="90"/>
        <end position="246"/>
    </location>
</feature>
<dbReference type="STRING" id="1176587.A8C56_15515"/>
<gene>
    <name evidence="8" type="ORF">A8C56_15515</name>
</gene>
<dbReference type="KEGG" id="nia:A8C56_15515"/>
<evidence type="ECO:0000259" key="6">
    <source>
        <dbReference type="Pfam" id="PF07980"/>
    </source>
</evidence>
<dbReference type="InterPro" id="IPR012944">
    <property type="entry name" value="SusD_RagB_dom"/>
</dbReference>
<dbReference type="SUPFAM" id="SSF48452">
    <property type="entry name" value="TPR-like"/>
    <property type="match status" value="1"/>
</dbReference>
<keyword evidence="5" id="KW-0998">Cell outer membrane</keyword>
<dbReference type="Pfam" id="PF07980">
    <property type="entry name" value="SusD_RagB"/>
    <property type="match status" value="1"/>
</dbReference>
<evidence type="ECO:0000256" key="2">
    <source>
        <dbReference type="ARBA" id="ARBA00006275"/>
    </source>
</evidence>
<protein>
    <recommendedName>
        <fullName evidence="10">Carbohydrate-binding protein SusD</fullName>
    </recommendedName>
</protein>
<keyword evidence="3" id="KW-0732">Signal</keyword>